<evidence type="ECO:0000313" key="2">
    <source>
        <dbReference type="Proteomes" id="UP001243375"/>
    </source>
</evidence>
<comment type="caution">
    <text evidence="1">The sequence shown here is derived from an EMBL/GenBank/DDBJ whole genome shotgun (WGS) entry which is preliminary data.</text>
</comment>
<dbReference type="EMBL" id="JASBWU010000003">
    <property type="protein sequence ID" value="KAJ9123201.1"/>
    <property type="molecule type" value="Genomic_DNA"/>
</dbReference>
<dbReference type="Proteomes" id="UP001243375">
    <property type="component" value="Unassembled WGS sequence"/>
</dbReference>
<name>A0ACC2XHT7_9TREE</name>
<keyword evidence="2" id="KW-1185">Reference proteome</keyword>
<accession>A0ACC2XHT7</accession>
<sequence length="789" mass="88037">MFYATGWKAELPLSEVPSADYSPSTFHPEVYYPPQHPIEQTSQPLQAWQTEGPIQIMNGPVYVTTANPAQTYASRAPTHFDMSDSMSSTIPLMSDKEAQGTLESPFTSKGLLREQDPEGSAREAASDFNPQPDNLSFPLIQQSPRQDKGDDEDAKLSDEDVKPVLPPPLRNQPPRPQNAWILYRSDRLRAIAAGEPIPGLLAVLEEHSLVRAPDVSDHKAQQKGKDPPSSPEGSRYQLFKDAELSTPVAPSENPEDNTEDTSTKYRRALLQADISKVISMMWKRESRDVKSKFESMAEAKKLEHQQKYPNYKYQPIRKEERLKYQEQFKAEKERIKKDAIAAKAHQRKMAKATRQVKVSREKSLPLAIKAASEKRSRRTRRLVSQASHVLTIPLSPPRFDDHNQYRVPSAYPTSNDDEGGPPPIGPLGSLHDSSPLREIKQEPMEQPYAAYSMDYQHYAQPMAEYPGSMRATYYPMVEQQVYHLRPGGYVPVAQPGFMIHQNNVIPYTFEAIPLDVPLFSQAGERAIKEQPAIAVMEHSGYQPLGVSETELAEMWSMLEDDGGSSAVQPEFLDFATGNVQDGTVLDGDMGIETWGNLPTMAEEQEQTSIPLDRLSGFVASKIAMNWVDEQGQTSQTSTFDPVPITRYQKARQTVPVPSPLTLAGHQSVPITSSASVQPNHARAIRTQYTARDAPLCAQTPLSPIDGVYTPSRGTYPSVFAQSPYRQNQFFAKGLQGIEDSQSGSYYQQMYPSDFVGQPGANPYEYRLVTPRTASFHDSQFPPLSMSAPS</sequence>
<reference evidence="1" key="1">
    <citation type="submission" date="2023-04" db="EMBL/GenBank/DDBJ databases">
        <title>Draft Genome sequencing of Naganishia species isolated from polar environments using Oxford Nanopore Technology.</title>
        <authorList>
            <person name="Leo P."/>
            <person name="Venkateswaran K."/>
        </authorList>
    </citation>
    <scope>NUCLEOTIDE SEQUENCE</scope>
    <source>
        <strain evidence="1">MNA-CCFEE 5425</strain>
    </source>
</reference>
<evidence type="ECO:0000313" key="1">
    <source>
        <dbReference type="EMBL" id="KAJ9123201.1"/>
    </source>
</evidence>
<organism evidence="1 2">
    <name type="scientific">Naganishia vaughanmartiniae</name>
    <dbReference type="NCBI Taxonomy" id="1424756"/>
    <lineage>
        <taxon>Eukaryota</taxon>
        <taxon>Fungi</taxon>
        <taxon>Dikarya</taxon>
        <taxon>Basidiomycota</taxon>
        <taxon>Agaricomycotina</taxon>
        <taxon>Tremellomycetes</taxon>
        <taxon>Filobasidiales</taxon>
        <taxon>Filobasidiaceae</taxon>
        <taxon>Naganishia</taxon>
    </lineage>
</organism>
<gene>
    <name evidence="1" type="ORF">QFC22_001394</name>
</gene>
<protein>
    <submittedName>
        <fullName evidence="1">Uncharacterized protein</fullName>
    </submittedName>
</protein>
<proteinExistence type="predicted"/>